<sequence length="86" mass="10102">MSAETRIDTVQLAGMLPHDPTFREWVAIFTPHIETVTEAQAAQFIRLVCEIESRAELATNQEAARRFHTILRRTFVAWRDARHRRR</sequence>
<proteinExistence type="predicted"/>
<evidence type="ECO:0000313" key="1">
    <source>
        <dbReference type="EMBL" id="WRQ13143.1"/>
    </source>
</evidence>
<organism evidence="1">
    <name type="scientific">Burkholderia phage vB_BceM_CEP1</name>
    <dbReference type="NCBI Taxonomy" id="3113641"/>
    <lineage>
        <taxon>Viruses</taxon>
        <taxon>Duplodnaviria</taxon>
        <taxon>Heunggongvirae</taxon>
        <taxon>Uroviricota</taxon>
        <taxon>Caudoviricetes</taxon>
        <taxon>Peduoviridae</taxon>
        <taxon>Kisquattuordecimvirus</taxon>
    </lineage>
</organism>
<accession>A0AAU0UR30</accession>
<reference evidence="1" key="1">
    <citation type="submission" date="2023-12" db="EMBL/GenBank/DDBJ databases">
        <title>Characterization of Burkholderia phage.</title>
        <authorList>
            <person name="Askoura M."/>
        </authorList>
    </citation>
    <scope>NUCLEOTIDE SEQUENCE</scope>
</reference>
<dbReference type="EMBL" id="PP058116">
    <property type="protein sequence ID" value="WRQ13143.1"/>
    <property type="molecule type" value="Genomic_DNA"/>
</dbReference>
<protein>
    <submittedName>
        <fullName evidence="1">Uncharacterized protein</fullName>
    </submittedName>
</protein>
<name>A0AAU0UR30_9CAUD</name>